<evidence type="ECO:0000256" key="2">
    <source>
        <dbReference type="ARBA" id="ARBA00012948"/>
    </source>
</evidence>
<dbReference type="PANTHER" id="PTHR42879:SF2">
    <property type="entry name" value="3-OXOACYL-[ACYL-CARRIER-PROTEIN] REDUCTASE FABG"/>
    <property type="match status" value="1"/>
</dbReference>
<evidence type="ECO:0000313" key="6">
    <source>
        <dbReference type="EMBL" id="GBE87351.1"/>
    </source>
</evidence>
<dbReference type="AlphaFoldDB" id="A0A401GYW7"/>
<dbReference type="STRING" id="139825.A0A401GYW7"/>
<dbReference type="EC" id="1.1.1.100" evidence="2"/>
<sequence length="262" mass="27370">MSDSASPTARIAIVTGAAQGLGLAIALRLADDGLDVAVNDIESKSQQLAKVASDVQAKGRRALAVPADVSREEQVVGMIATVVKTLGGVDVMVANAGIAIYKPFLETSLEDWQRITSINLQGVVLCYKYAALQMVKQGRGGRIIGACSSAGKKGSANLSAYSATKFAIRGVTQSAALELGPHKITVNAYAPGFILTDLAYHPDDKTNGLRPGTTMKKLLGYRPDAPEGEPEVVASVVSYLAKPEAHFVTGQSINIDGGIVFD</sequence>
<keyword evidence="3" id="KW-0521">NADP</keyword>
<dbReference type="Pfam" id="PF00106">
    <property type="entry name" value="adh_short"/>
    <property type="match status" value="1"/>
</dbReference>
<comment type="caution">
    <text evidence="6">The sequence shown here is derived from an EMBL/GenBank/DDBJ whole genome shotgun (WGS) entry which is preliminary data.</text>
</comment>
<dbReference type="Gene3D" id="3.40.50.720">
    <property type="entry name" value="NAD(P)-binding Rossmann-like Domain"/>
    <property type="match status" value="1"/>
</dbReference>
<dbReference type="GeneID" id="38784268"/>
<proteinExistence type="inferred from homology"/>
<dbReference type="GO" id="GO:0032787">
    <property type="term" value="P:monocarboxylic acid metabolic process"/>
    <property type="evidence" value="ECO:0007669"/>
    <property type="project" value="UniProtKB-ARBA"/>
</dbReference>
<dbReference type="PROSITE" id="PS00061">
    <property type="entry name" value="ADH_SHORT"/>
    <property type="match status" value="1"/>
</dbReference>
<comment type="similarity">
    <text evidence="1 5">Belongs to the short-chain dehydrogenases/reductases (SDR) family.</text>
</comment>
<comment type="catalytic activity">
    <reaction evidence="4">
        <text>a (3R)-hydroxyacyl-[ACP] + NADP(+) = a 3-oxoacyl-[ACP] + NADPH + H(+)</text>
        <dbReference type="Rhea" id="RHEA:17397"/>
        <dbReference type="Rhea" id="RHEA-COMP:9916"/>
        <dbReference type="Rhea" id="RHEA-COMP:9945"/>
        <dbReference type="ChEBI" id="CHEBI:15378"/>
        <dbReference type="ChEBI" id="CHEBI:57783"/>
        <dbReference type="ChEBI" id="CHEBI:58349"/>
        <dbReference type="ChEBI" id="CHEBI:78776"/>
        <dbReference type="ChEBI" id="CHEBI:78827"/>
        <dbReference type="EC" id="1.1.1.100"/>
    </reaction>
</comment>
<keyword evidence="7" id="KW-1185">Reference proteome</keyword>
<dbReference type="OrthoDB" id="498125at2759"/>
<dbReference type="FunFam" id="3.40.50.720:FF:000084">
    <property type="entry name" value="Short-chain dehydrogenase reductase"/>
    <property type="match status" value="1"/>
</dbReference>
<dbReference type="SUPFAM" id="SSF51735">
    <property type="entry name" value="NAD(P)-binding Rossmann-fold domains"/>
    <property type="match status" value="1"/>
</dbReference>
<dbReference type="PRINTS" id="PR00080">
    <property type="entry name" value="SDRFAMILY"/>
</dbReference>
<dbReference type="PANTHER" id="PTHR42879">
    <property type="entry name" value="3-OXOACYL-(ACYL-CARRIER-PROTEIN) REDUCTASE"/>
    <property type="match status" value="1"/>
</dbReference>
<organism evidence="6 7">
    <name type="scientific">Sparassis crispa</name>
    <dbReference type="NCBI Taxonomy" id="139825"/>
    <lineage>
        <taxon>Eukaryota</taxon>
        <taxon>Fungi</taxon>
        <taxon>Dikarya</taxon>
        <taxon>Basidiomycota</taxon>
        <taxon>Agaricomycotina</taxon>
        <taxon>Agaricomycetes</taxon>
        <taxon>Polyporales</taxon>
        <taxon>Sparassidaceae</taxon>
        <taxon>Sparassis</taxon>
    </lineage>
</organism>
<reference evidence="6 7" key="1">
    <citation type="journal article" date="2018" name="Sci. Rep.">
        <title>Genome sequence of the cauliflower mushroom Sparassis crispa (Hanabiratake) and its association with beneficial usage.</title>
        <authorList>
            <person name="Kiyama R."/>
            <person name="Furutani Y."/>
            <person name="Kawaguchi K."/>
            <person name="Nakanishi T."/>
        </authorList>
    </citation>
    <scope>NUCLEOTIDE SEQUENCE [LARGE SCALE GENOMIC DNA]</scope>
</reference>
<dbReference type="GO" id="GO:0004316">
    <property type="term" value="F:3-oxoacyl-[acyl-carrier-protein] reductase (NADPH) activity"/>
    <property type="evidence" value="ECO:0007669"/>
    <property type="project" value="UniProtKB-EC"/>
</dbReference>
<dbReference type="Proteomes" id="UP000287166">
    <property type="component" value="Unassembled WGS sequence"/>
</dbReference>
<evidence type="ECO:0000256" key="4">
    <source>
        <dbReference type="ARBA" id="ARBA00048508"/>
    </source>
</evidence>
<evidence type="ECO:0000313" key="7">
    <source>
        <dbReference type="Proteomes" id="UP000287166"/>
    </source>
</evidence>
<dbReference type="InParanoid" id="A0A401GYW7"/>
<name>A0A401GYW7_9APHY</name>
<dbReference type="InterPro" id="IPR050259">
    <property type="entry name" value="SDR"/>
</dbReference>
<dbReference type="EMBL" id="BFAD01000011">
    <property type="protein sequence ID" value="GBE87351.1"/>
    <property type="molecule type" value="Genomic_DNA"/>
</dbReference>
<dbReference type="InterPro" id="IPR020904">
    <property type="entry name" value="Sc_DH/Rdtase_CS"/>
</dbReference>
<evidence type="ECO:0000256" key="5">
    <source>
        <dbReference type="RuleBase" id="RU000363"/>
    </source>
</evidence>
<evidence type="ECO:0000256" key="1">
    <source>
        <dbReference type="ARBA" id="ARBA00006484"/>
    </source>
</evidence>
<gene>
    <name evidence="6" type="ORF">SCP_1100260</name>
</gene>
<evidence type="ECO:0000256" key="3">
    <source>
        <dbReference type="ARBA" id="ARBA00022857"/>
    </source>
</evidence>
<dbReference type="FunCoup" id="A0A401GYW7">
    <property type="interactions" value="22"/>
</dbReference>
<protein>
    <recommendedName>
        <fullName evidence="2">3-oxoacyl-[acyl-carrier-protein] reductase</fullName>
        <ecNumber evidence="2">1.1.1.100</ecNumber>
    </recommendedName>
</protein>
<dbReference type="InterPro" id="IPR002347">
    <property type="entry name" value="SDR_fam"/>
</dbReference>
<accession>A0A401GYW7</accession>
<dbReference type="InterPro" id="IPR036291">
    <property type="entry name" value="NAD(P)-bd_dom_sf"/>
</dbReference>
<dbReference type="PRINTS" id="PR00081">
    <property type="entry name" value="GDHRDH"/>
</dbReference>
<dbReference type="RefSeq" id="XP_027618264.1">
    <property type="nucleotide sequence ID" value="XM_027762463.1"/>
</dbReference>